<organism evidence="1 2">
    <name type="scientific">Gossypium aridum</name>
    <name type="common">American cotton</name>
    <name type="synonym">Erioxylum aridum</name>
    <dbReference type="NCBI Taxonomy" id="34290"/>
    <lineage>
        <taxon>Eukaryota</taxon>
        <taxon>Viridiplantae</taxon>
        <taxon>Streptophyta</taxon>
        <taxon>Embryophyta</taxon>
        <taxon>Tracheophyta</taxon>
        <taxon>Spermatophyta</taxon>
        <taxon>Magnoliopsida</taxon>
        <taxon>eudicotyledons</taxon>
        <taxon>Gunneridae</taxon>
        <taxon>Pentapetalae</taxon>
        <taxon>rosids</taxon>
        <taxon>malvids</taxon>
        <taxon>Malvales</taxon>
        <taxon>Malvaceae</taxon>
        <taxon>Malvoideae</taxon>
        <taxon>Gossypium</taxon>
    </lineage>
</organism>
<comment type="caution">
    <text evidence="1">The sequence shown here is derived from an EMBL/GenBank/DDBJ whole genome shotgun (WGS) entry which is preliminary data.</text>
</comment>
<accession>A0A7J8Y0Y9</accession>
<dbReference type="EMBL" id="JABFAA010000009">
    <property type="protein sequence ID" value="MBA0693205.1"/>
    <property type="molecule type" value="Genomic_DNA"/>
</dbReference>
<protein>
    <submittedName>
        <fullName evidence="1">Uncharacterized protein</fullName>
    </submittedName>
</protein>
<dbReference type="Proteomes" id="UP000593577">
    <property type="component" value="Unassembled WGS sequence"/>
</dbReference>
<evidence type="ECO:0000313" key="1">
    <source>
        <dbReference type="EMBL" id="MBA0693205.1"/>
    </source>
</evidence>
<reference evidence="1 2" key="1">
    <citation type="journal article" date="2019" name="Genome Biol. Evol.">
        <title>Insights into the evolution of the New World diploid cottons (Gossypium, subgenus Houzingenia) based on genome sequencing.</title>
        <authorList>
            <person name="Grover C.E."/>
            <person name="Arick M.A. 2nd"/>
            <person name="Thrash A."/>
            <person name="Conover J.L."/>
            <person name="Sanders W.S."/>
            <person name="Peterson D.G."/>
            <person name="Frelichowski J.E."/>
            <person name="Scheffler J.A."/>
            <person name="Scheffler B.E."/>
            <person name="Wendel J.F."/>
        </authorList>
    </citation>
    <scope>NUCLEOTIDE SEQUENCE [LARGE SCALE GENOMIC DNA]</scope>
    <source>
        <strain evidence="1">185</strain>
        <tissue evidence="1">Leaf</tissue>
    </source>
</reference>
<gene>
    <name evidence="1" type="ORF">Goari_010704</name>
</gene>
<sequence>MGLKGVMSSLSRYSSMPLLFTEHEKQLCSGVHIRSNEIIVLQDLLGTILGGPYHERVL</sequence>
<keyword evidence="2" id="KW-1185">Reference proteome</keyword>
<proteinExistence type="predicted"/>
<dbReference type="AlphaFoldDB" id="A0A7J8Y0Y9"/>
<evidence type="ECO:0000313" key="2">
    <source>
        <dbReference type="Proteomes" id="UP000593577"/>
    </source>
</evidence>
<name>A0A7J8Y0Y9_GOSAI</name>